<comment type="caution">
    <text evidence="2">The sequence shown here is derived from an EMBL/GenBank/DDBJ whole genome shotgun (WGS) entry which is preliminary data.</text>
</comment>
<dbReference type="PANTHER" id="PTHR31110:SF2">
    <property type="entry name" value="PESTICIDAL CRYSTAL CRY8BA PROTEIN"/>
    <property type="match status" value="1"/>
</dbReference>
<feature type="compositionally biased region" description="Polar residues" evidence="1">
    <location>
        <begin position="206"/>
        <end position="218"/>
    </location>
</feature>
<name>A0A176VXQ3_MARPO</name>
<feature type="compositionally biased region" description="Basic and acidic residues" evidence="1">
    <location>
        <begin position="163"/>
        <end position="185"/>
    </location>
</feature>
<feature type="region of interest" description="Disordered" evidence="1">
    <location>
        <begin position="251"/>
        <end position="299"/>
    </location>
</feature>
<feature type="region of interest" description="Disordered" evidence="1">
    <location>
        <begin position="398"/>
        <end position="418"/>
    </location>
</feature>
<reference evidence="2" key="1">
    <citation type="submission" date="2016-03" db="EMBL/GenBank/DDBJ databases">
        <title>Mechanisms controlling the formation of the plant cell surface in tip-growing cells are functionally conserved among land plants.</title>
        <authorList>
            <person name="Honkanen S."/>
            <person name="Jones V.A."/>
            <person name="Morieri G."/>
            <person name="Champion C."/>
            <person name="Hetherington A.J."/>
            <person name="Kelly S."/>
            <person name="Saint-Marcoux D."/>
            <person name="Proust H."/>
            <person name="Prescott H."/>
            <person name="Dolan L."/>
        </authorList>
    </citation>
    <scope>NUCLEOTIDE SEQUENCE [LARGE SCALE GENOMIC DNA]</scope>
    <source>
        <tissue evidence="2">Whole gametophyte</tissue>
    </source>
</reference>
<dbReference type="EMBL" id="LVLJ01002413">
    <property type="protein sequence ID" value="OAE25052.1"/>
    <property type="molecule type" value="Genomic_DNA"/>
</dbReference>
<dbReference type="Proteomes" id="UP000077202">
    <property type="component" value="Unassembled WGS sequence"/>
</dbReference>
<protein>
    <submittedName>
        <fullName evidence="2">Uncharacterized protein</fullName>
    </submittedName>
</protein>
<accession>A0A176VXQ3</accession>
<feature type="region of interest" description="Disordered" evidence="1">
    <location>
        <begin position="340"/>
        <end position="359"/>
    </location>
</feature>
<feature type="region of interest" description="Disordered" evidence="1">
    <location>
        <begin position="73"/>
        <end position="220"/>
    </location>
</feature>
<dbReference type="PANTHER" id="PTHR31110">
    <property type="entry name" value="PESTICIDAL CRYSTAL CRY8BA PROTEIN"/>
    <property type="match status" value="1"/>
</dbReference>
<sequence length="1447" mass="161867">MFTDGLDHDALRWIKKEEHVVLSNSSTPGTLSPSFASREPPVCTGRSRNSNWGLPPSQLANVHLHSGLLRGAYSNHTPSTNEDLEESVGSISGGVNDDSFDTDDSDDSVESSVAHSPRRNGVNAILHESSHDTNEAHHRKADTASKRSDDSFDHNYVPSGKKASHEGLARKVPESGRGQGGHEADSTGFYDIDLPTPDSKADSNRLSDLSKTQKTSRIVINDKGEAEFQDFHPESDELTPSAQESLHKMLDDRGTQNNRFMRNMDRRGLHSTRYSSETEYSDEENVDDDSQRSPTEACKRSNYPTIDIEDLCYPQKVHTEPNELGVGTRDVRVSQDYSEATLAGDGLRRSRSDSVGLPPSAPPMLASMVMEPQPEIVVPIPAFSVSKSSVTAFSFDTENKHSGPLRQAEPSFRSVSGLGHGPGVTLDEGRAHTRQTSQSQAPPLYLRLQQLLLQPYEELKRKGVADETEGTAASKPKRNIGKLRVQVRKLKISKSQLPTGFTCPSFGSIKFESLYASVDDRSSNQRARLLPGWAAVRKLRVLHRALLRGNASQRSLAYVNAGAQYMRQVSGILKDKVNSLRSNSLNSLEGPQEGFSCVLKLKSSTEDEAVRMVPGAGDATVFLPESPADELIIDVQDLKGSSQGRCVVQLTSISDDPTDRVRWFSVYLEPEHECIGKVQLSISYNSTSSEIGASKHETSRPQLKALMWGAVGETLAYDIVLEVAMRAERFQRRNLRIQGSWQWLLSEFAVYYGVSDAYTKLRYLASVMEVATPTEDCLMLIYDLLCPIVKIRDEGTLDRQEKRILADVEEQVSQLLALVFENYKSLDETSSTGMTDVFPAVGAAAPALVPAVQIYTLLHDILTLDAQTTLRNYFKAAAKKRCKRHMGETDEFVSSSSEGFLMDPMTLSAAYQKMKTLCVNISNEVRTDIDIHNQHVLPSSIDLPNIVANIYSVELSSRLRSFLVACPPPGPAPPVAELMLATDDFQRDLSTWGIRPVKFGVDAKELFHLYIVLWVQDKRLHLLDFCKLDKDRYTWVTTQNVTVPFVEEMYERIKDTLNEYEIIINRWPEYTISLETAVADVERAIISAIEKQYSDVLTPLKDVMIPKKFSLQYMQKLTRRRSICLYSVPSQLGVMLNSIKRLLDTLRPKVELQMKGWVSCLPVEGGGPGKSAFGERLNEVTIELRAKYKNYLHAIVEKLADNTRLQRATKLKKILQDTREAGGESDIRDRMQPLTFQLVETISHLHEVFSSRVFVAVCRGYWDRMARDVLHFLENRKENRAWYKGSSFALGILDDIFASQMQRLQGHGLQEKDLDPPRSWNIYCKSELLEYLHGVPIPEPYPPERMDMGRVWSRPGSVQVGSGLDFESDGFGQRIASGTHPETATLLADDDEKTIEISSKDMFTLKIKISVIYKKRAITVFQGATAKPSWGLVIVRLAFKEIGKHLC</sequence>
<feature type="compositionally biased region" description="Basic and acidic residues" evidence="1">
    <location>
        <begin position="128"/>
        <end position="153"/>
    </location>
</feature>
<evidence type="ECO:0000313" key="2">
    <source>
        <dbReference type="EMBL" id="OAE25052.1"/>
    </source>
</evidence>
<feature type="compositionally biased region" description="Polar residues" evidence="1">
    <location>
        <begin position="23"/>
        <end position="35"/>
    </location>
</feature>
<evidence type="ECO:0000313" key="3">
    <source>
        <dbReference type="Proteomes" id="UP000077202"/>
    </source>
</evidence>
<feature type="compositionally biased region" description="Acidic residues" evidence="1">
    <location>
        <begin position="98"/>
        <end position="109"/>
    </location>
</feature>
<proteinExistence type="predicted"/>
<feature type="region of interest" description="Disordered" evidence="1">
    <location>
        <begin position="23"/>
        <end position="54"/>
    </location>
</feature>
<feature type="compositionally biased region" description="Acidic residues" evidence="1">
    <location>
        <begin position="279"/>
        <end position="288"/>
    </location>
</feature>
<gene>
    <name evidence="2" type="ORF">AXG93_4094s1020</name>
</gene>
<keyword evidence="3" id="KW-1185">Reference proteome</keyword>
<evidence type="ECO:0000256" key="1">
    <source>
        <dbReference type="SAM" id="MobiDB-lite"/>
    </source>
</evidence>
<organism evidence="2 3">
    <name type="scientific">Marchantia polymorpha subsp. ruderalis</name>
    <dbReference type="NCBI Taxonomy" id="1480154"/>
    <lineage>
        <taxon>Eukaryota</taxon>
        <taxon>Viridiplantae</taxon>
        <taxon>Streptophyta</taxon>
        <taxon>Embryophyta</taxon>
        <taxon>Marchantiophyta</taxon>
        <taxon>Marchantiopsida</taxon>
        <taxon>Marchantiidae</taxon>
        <taxon>Marchantiales</taxon>
        <taxon>Marchantiaceae</taxon>
        <taxon>Marchantia</taxon>
    </lineage>
</organism>